<dbReference type="SUPFAM" id="SSF57850">
    <property type="entry name" value="RING/U-box"/>
    <property type="match status" value="1"/>
</dbReference>
<evidence type="ECO:0000259" key="2">
    <source>
        <dbReference type="PROSITE" id="PS50089"/>
    </source>
</evidence>
<dbReference type="AlphaFoldDB" id="A0A9P8WC38"/>
<gene>
    <name evidence="3" type="ORF">B0T10DRAFT_213636</name>
</gene>
<dbReference type="InterPro" id="IPR001841">
    <property type="entry name" value="Znf_RING"/>
</dbReference>
<keyword evidence="1" id="KW-0863">Zinc-finger</keyword>
<reference evidence="3 4" key="1">
    <citation type="journal article" date="2021" name="Nat. Commun.">
        <title>Genetic determinants of endophytism in the Arabidopsis root mycobiome.</title>
        <authorList>
            <person name="Mesny F."/>
            <person name="Miyauchi S."/>
            <person name="Thiergart T."/>
            <person name="Pickel B."/>
            <person name="Atanasova L."/>
            <person name="Karlsson M."/>
            <person name="Huettel B."/>
            <person name="Barry K.W."/>
            <person name="Haridas S."/>
            <person name="Chen C."/>
            <person name="Bauer D."/>
            <person name="Andreopoulos W."/>
            <person name="Pangilinan J."/>
            <person name="LaButti K."/>
            <person name="Riley R."/>
            <person name="Lipzen A."/>
            <person name="Clum A."/>
            <person name="Drula E."/>
            <person name="Henrissat B."/>
            <person name="Kohler A."/>
            <person name="Grigoriev I.V."/>
            <person name="Martin F.M."/>
            <person name="Hacquard S."/>
        </authorList>
    </citation>
    <scope>NUCLEOTIDE SEQUENCE [LARGE SCALE GENOMIC DNA]</scope>
    <source>
        <strain evidence="3 4">MPI-CAGE-CH-0241</strain>
    </source>
</reference>
<dbReference type="Gene3D" id="3.30.40.10">
    <property type="entry name" value="Zinc/RING finger domain, C3HC4 (zinc finger)"/>
    <property type="match status" value="1"/>
</dbReference>
<comment type="caution">
    <text evidence="3">The sequence shown here is derived from an EMBL/GenBank/DDBJ whole genome shotgun (WGS) entry which is preliminary data.</text>
</comment>
<keyword evidence="4" id="KW-1185">Reference proteome</keyword>
<dbReference type="EMBL" id="JAGPYM010000004">
    <property type="protein sequence ID" value="KAH6895352.1"/>
    <property type="molecule type" value="Genomic_DNA"/>
</dbReference>
<keyword evidence="1" id="KW-0862">Zinc</keyword>
<evidence type="ECO:0000313" key="4">
    <source>
        <dbReference type="Proteomes" id="UP000777438"/>
    </source>
</evidence>
<dbReference type="Pfam" id="PF13639">
    <property type="entry name" value="zf-RING_2"/>
    <property type="match status" value="1"/>
</dbReference>
<dbReference type="InterPro" id="IPR013083">
    <property type="entry name" value="Znf_RING/FYVE/PHD"/>
</dbReference>
<dbReference type="Proteomes" id="UP000777438">
    <property type="component" value="Unassembled WGS sequence"/>
</dbReference>
<keyword evidence="1" id="KW-0479">Metal-binding</keyword>
<sequence length="245" mass="28109">MTLQRPLPQMGKYLRTKRLENNQTHTDTKPTVTNHGTTGRVTSWVRSKVLPFFLSWSQPHRNYNPDECFFPFPKITFLIDQPQGLMCQICRESECELKSEGKPIDDSTFSIMPCGHAAGTKCLEAWLRTKSSCPFCRLTLSYPACGHPVPLRPLTTTSIHNVPVTLPDGGHVRDLCKSCHRSSLVEEATPKVRLAASLFRNARRRYHETKHEVDAEALLKRRQEVETVARDEIHVRHFTTWLTSW</sequence>
<dbReference type="GO" id="GO:0008270">
    <property type="term" value="F:zinc ion binding"/>
    <property type="evidence" value="ECO:0007669"/>
    <property type="project" value="UniProtKB-KW"/>
</dbReference>
<dbReference type="OrthoDB" id="8062037at2759"/>
<dbReference type="PROSITE" id="PS50089">
    <property type="entry name" value="ZF_RING_2"/>
    <property type="match status" value="1"/>
</dbReference>
<proteinExistence type="predicted"/>
<organism evidence="3 4">
    <name type="scientific">Thelonectria olida</name>
    <dbReference type="NCBI Taxonomy" id="1576542"/>
    <lineage>
        <taxon>Eukaryota</taxon>
        <taxon>Fungi</taxon>
        <taxon>Dikarya</taxon>
        <taxon>Ascomycota</taxon>
        <taxon>Pezizomycotina</taxon>
        <taxon>Sordariomycetes</taxon>
        <taxon>Hypocreomycetidae</taxon>
        <taxon>Hypocreales</taxon>
        <taxon>Nectriaceae</taxon>
        <taxon>Thelonectria</taxon>
    </lineage>
</organism>
<name>A0A9P8WC38_9HYPO</name>
<evidence type="ECO:0000313" key="3">
    <source>
        <dbReference type="EMBL" id="KAH6895352.1"/>
    </source>
</evidence>
<protein>
    <recommendedName>
        <fullName evidence="2">RING-type domain-containing protein</fullName>
    </recommendedName>
</protein>
<accession>A0A9P8WC38</accession>
<evidence type="ECO:0000256" key="1">
    <source>
        <dbReference type="PROSITE-ProRule" id="PRU00175"/>
    </source>
</evidence>
<feature type="domain" description="RING-type" evidence="2">
    <location>
        <begin position="87"/>
        <end position="137"/>
    </location>
</feature>